<reference evidence="2 3" key="1">
    <citation type="journal article" date="2017" name="Mol. Plant">
        <title>The Genome of Medicinal Plant Macleaya cordata Provides New Insights into Benzylisoquinoline Alkaloids Metabolism.</title>
        <authorList>
            <person name="Liu X."/>
            <person name="Liu Y."/>
            <person name="Huang P."/>
            <person name="Ma Y."/>
            <person name="Qing Z."/>
            <person name="Tang Q."/>
            <person name="Cao H."/>
            <person name="Cheng P."/>
            <person name="Zheng Y."/>
            <person name="Yuan Z."/>
            <person name="Zhou Y."/>
            <person name="Liu J."/>
            <person name="Tang Z."/>
            <person name="Zhuo Y."/>
            <person name="Zhang Y."/>
            <person name="Yu L."/>
            <person name="Huang J."/>
            <person name="Yang P."/>
            <person name="Peng Q."/>
            <person name="Zhang J."/>
            <person name="Jiang W."/>
            <person name="Zhang Z."/>
            <person name="Lin K."/>
            <person name="Ro D.K."/>
            <person name="Chen X."/>
            <person name="Xiong X."/>
            <person name="Shang Y."/>
            <person name="Huang S."/>
            <person name="Zeng J."/>
        </authorList>
    </citation>
    <scope>NUCLEOTIDE SEQUENCE [LARGE SCALE GENOMIC DNA]</scope>
    <source>
        <strain evidence="3">cv. BLH2017</strain>
        <tissue evidence="2">Root</tissue>
    </source>
</reference>
<comment type="caution">
    <text evidence="2">The sequence shown here is derived from an EMBL/GenBank/DDBJ whole genome shotgun (WGS) entry which is preliminary data.</text>
</comment>
<dbReference type="PANTHER" id="PTHR31964">
    <property type="entry name" value="ADENINE NUCLEOTIDE ALPHA HYDROLASES-LIKE SUPERFAMILY PROTEIN"/>
    <property type="match status" value="1"/>
</dbReference>
<dbReference type="InterPro" id="IPR014729">
    <property type="entry name" value="Rossmann-like_a/b/a_fold"/>
</dbReference>
<name>A0A200PWG0_MACCD</name>
<proteinExistence type="predicted"/>
<dbReference type="PANTHER" id="PTHR31964:SF125">
    <property type="entry name" value="OS05G0357525 PROTEIN"/>
    <property type="match status" value="1"/>
</dbReference>
<protein>
    <submittedName>
        <fullName evidence="2">Universal stress protein A</fullName>
    </submittedName>
</protein>
<sequence>MADVEAKERKILIAVDEGEESMYALSWAVKNVVSENSNDTLILLYAKPPRTVYTALDGTGMRSDRREGYLFSSDIIQTMEKYSKEVADCVIEKAKRICKDLHNVKVEARVENGDARDVICEMAEKLGADVLVLGTHGYGLIKRAFLGSVSTHCAQNVKCPVLIVKRPKSTAGNK</sequence>
<dbReference type="InterPro" id="IPR006015">
    <property type="entry name" value="Universal_stress_UspA"/>
</dbReference>
<dbReference type="Proteomes" id="UP000195402">
    <property type="component" value="Unassembled WGS sequence"/>
</dbReference>
<dbReference type="SUPFAM" id="SSF52402">
    <property type="entry name" value="Adenine nucleotide alpha hydrolases-like"/>
    <property type="match status" value="1"/>
</dbReference>
<dbReference type="InParanoid" id="A0A200PWG0"/>
<evidence type="ECO:0000313" key="2">
    <source>
        <dbReference type="EMBL" id="OVA02547.1"/>
    </source>
</evidence>
<dbReference type="AlphaFoldDB" id="A0A200PWG0"/>
<dbReference type="FunCoup" id="A0A200PWG0">
    <property type="interactions" value="66"/>
</dbReference>
<feature type="domain" description="UspA" evidence="1">
    <location>
        <begin position="9"/>
        <end position="165"/>
    </location>
</feature>
<gene>
    <name evidence="2" type="ORF">BVC80_9091g54</name>
</gene>
<evidence type="ECO:0000313" key="3">
    <source>
        <dbReference type="Proteomes" id="UP000195402"/>
    </source>
</evidence>
<dbReference type="EMBL" id="MVGT01003949">
    <property type="protein sequence ID" value="OVA02547.1"/>
    <property type="molecule type" value="Genomic_DNA"/>
</dbReference>
<dbReference type="CDD" id="cd23659">
    <property type="entry name" value="USP_At3g01520-like"/>
    <property type="match status" value="1"/>
</dbReference>
<dbReference type="InterPro" id="IPR006016">
    <property type="entry name" value="UspA"/>
</dbReference>
<evidence type="ECO:0000259" key="1">
    <source>
        <dbReference type="Pfam" id="PF00582"/>
    </source>
</evidence>
<dbReference type="OMA" id="KWCLASF"/>
<organism evidence="2 3">
    <name type="scientific">Macleaya cordata</name>
    <name type="common">Five-seeded plume-poppy</name>
    <name type="synonym">Bocconia cordata</name>
    <dbReference type="NCBI Taxonomy" id="56857"/>
    <lineage>
        <taxon>Eukaryota</taxon>
        <taxon>Viridiplantae</taxon>
        <taxon>Streptophyta</taxon>
        <taxon>Embryophyta</taxon>
        <taxon>Tracheophyta</taxon>
        <taxon>Spermatophyta</taxon>
        <taxon>Magnoliopsida</taxon>
        <taxon>Ranunculales</taxon>
        <taxon>Papaveraceae</taxon>
        <taxon>Papaveroideae</taxon>
        <taxon>Macleaya</taxon>
    </lineage>
</organism>
<dbReference type="PRINTS" id="PR01438">
    <property type="entry name" value="UNVRSLSTRESS"/>
</dbReference>
<dbReference type="OrthoDB" id="843225at2759"/>
<dbReference type="Pfam" id="PF00582">
    <property type="entry name" value="Usp"/>
    <property type="match status" value="1"/>
</dbReference>
<keyword evidence="3" id="KW-1185">Reference proteome</keyword>
<dbReference type="STRING" id="56857.A0A200PWG0"/>
<accession>A0A200PWG0</accession>
<dbReference type="Gene3D" id="3.40.50.620">
    <property type="entry name" value="HUPs"/>
    <property type="match status" value="1"/>
</dbReference>